<protein>
    <submittedName>
        <fullName evidence="3">Uncharacterized protein</fullName>
    </submittedName>
</protein>
<evidence type="ECO:0000313" key="5">
    <source>
        <dbReference type="Proteomes" id="UP000095709"/>
    </source>
</evidence>
<evidence type="ECO:0000313" key="3">
    <source>
        <dbReference type="EMBL" id="CUO83943.1"/>
    </source>
</evidence>
<sequence>MLRNKTTYFLPFCFFEMDENTKKDNMDHGRKGQKNRKTRRNIGKVPKKRLLKLRKSNKLVYMFN</sequence>
<dbReference type="AlphaFoldDB" id="A0A174I9W2"/>
<organism evidence="3 4">
    <name type="scientific">Fusicatenibacter saccharivorans</name>
    <dbReference type="NCBI Taxonomy" id="1150298"/>
    <lineage>
        <taxon>Bacteria</taxon>
        <taxon>Bacillati</taxon>
        <taxon>Bacillota</taxon>
        <taxon>Clostridia</taxon>
        <taxon>Lachnospirales</taxon>
        <taxon>Lachnospiraceae</taxon>
        <taxon>Fusicatenibacter</taxon>
    </lineage>
</organism>
<dbReference type="EMBL" id="CZAL01000001">
    <property type="protein sequence ID" value="CUO61253.1"/>
    <property type="molecule type" value="Genomic_DNA"/>
</dbReference>
<feature type="region of interest" description="Disordered" evidence="1">
    <location>
        <begin position="23"/>
        <end position="42"/>
    </location>
</feature>
<feature type="compositionally biased region" description="Basic residues" evidence="1">
    <location>
        <begin position="31"/>
        <end position="42"/>
    </location>
</feature>
<reference evidence="4 5" key="1">
    <citation type="submission" date="2015-09" db="EMBL/GenBank/DDBJ databases">
        <authorList>
            <consortium name="Pathogen Informatics"/>
        </authorList>
    </citation>
    <scope>NUCLEOTIDE SEQUENCE [LARGE SCALE GENOMIC DNA]</scope>
    <source>
        <strain evidence="3 4">2789STDY5608849</strain>
        <strain evidence="2 5">2789STDY5834885</strain>
    </source>
</reference>
<accession>A0A174I9W2</accession>
<name>A0A174I9W2_9FIRM</name>
<evidence type="ECO:0000313" key="4">
    <source>
        <dbReference type="Proteomes" id="UP000095706"/>
    </source>
</evidence>
<dbReference type="EMBL" id="CYYV01000017">
    <property type="protein sequence ID" value="CUO83943.1"/>
    <property type="molecule type" value="Genomic_DNA"/>
</dbReference>
<evidence type="ECO:0000313" key="2">
    <source>
        <dbReference type="EMBL" id="CUO61253.1"/>
    </source>
</evidence>
<evidence type="ECO:0000256" key="1">
    <source>
        <dbReference type="SAM" id="MobiDB-lite"/>
    </source>
</evidence>
<proteinExistence type="predicted"/>
<dbReference type="Proteomes" id="UP000095709">
    <property type="component" value="Unassembled WGS sequence"/>
</dbReference>
<dbReference type="Proteomes" id="UP000095706">
    <property type="component" value="Unassembled WGS sequence"/>
</dbReference>
<gene>
    <name evidence="3" type="ORF">ERS852406_02969</name>
    <name evidence="2" type="ORF">ERS852498_00036</name>
</gene>